<dbReference type="CDD" id="cd07938">
    <property type="entry name" value="DRE_TIM_HMGL"/>
    <property type="match status" value="1"/>
</dbReference>
<evidence type="ECO:0000313" key="6">
    <source>
        <dbReference type="Proteomes" id="UP000241238"/>
    </source>
</evidence>
<dbReference type="InterPro" id="IPR000891">
    <property type="entry name" value="PYR_CT"/>
</dbReference>
<protein>
    <submittedName>
        <fullName evidence="5">Hydroxymethylglutaryl-CoA lyase</fullName>
    </submittedName>
</protein>
<dbReference type="PROSITE" id="PS50991">
    <property type="entry name" value="PYR_CT"/>
    <property type="match status" value="1"/>
</dbReference>
<keyword evidence="3 5" id="KW-0456">Lyase</keyword>
<dbReference type="Gene3D" id="3.20.20.70">
    <property type="entry name" value="Aldolase class I"/>
    <property type="match status" value="1"/>
</dbReference>
<name>A0ABM6U1D0_FUSVA</name>
<organism evidence="5 6">
    <name type="scientific">Fusobacterium varium ATCC 27725</name>
    <dbReference type="NCBI Taxonomy" id="469618"/>
    <lineage>
        <taxon>Bacteria</taxon>
        <taxon>Fusobacteriati</taxon>
        <taxon>Fusobacteriota</taxon>
        <taxon>Fusobacteriia</taxon>
        <taxon>Fusobacteriales</taxon>
        <taxon>Fusobacteriaceae</taxon>
        <taxon>Fusobacterium</taxon>
    </lineage>
</organism>
<evidence type="ECO:0000313" key="5">
    <source>
        <dbReference type="EMBL" id="AVQ30014.1"/>
    </source>
</evidence>
<gene>
    <name evidence="5" type="ORF">C4N18_01765</name>
</gene>
<dbReference type="NCBIfam" id="NF004283">
    <property type="entry name" value="PRK05692.1"/>
    <property type="match status" value="1"/>
</dbReference>
<accession>A0ABM6U1D0</accession>
<dbReference type="Pfam" id="PF00682">
    <property type="entry name" value="HMGL-like"/>
    <property type="match status" value="1"/>
</dbReference>
<feature type="domain" description="Pyruvate carboxyltransferase" evidence="4">
    <location>
        <begin position="7"/>
        <end position="274"/>
    </location>
</feature>
<evidence type="ECO:0000256" key="1">
    <source>
        <dbReference type="ARBA" id="ARBA00009405"/>
    </source>
</evidence>
<dbReference type="GO" id="GO:0016829">
    <property type="term" value="F:lyase activity"/>
    <property type="evidence" value="ECO:0007669"/>
    <property type="project" value="UniProtKB-KW"/>
</dbReference>
<dbReference type="GeneID" id="77466702"/>
<keyword evidence="2" id="KW-0479">Metal-binding</keyword>
<reference evidence="6" key="1">
    <citation type="journal article" date="2018" name="MSphere">
        <title>Fusobacterium Genomics Using MinION and Illumina Sequencing Enables Genome Completion and Correction.</title>
        <authorList>
            <person name="Todd S.M."/>
            <person name="Settlage R.E."/>
            <person name="Lahmers K.K."/>
            <person name="Slade D.J."/>
        </authorList>
    </citation>
    <scope>NUCLEOTIDE SEQUENCE [LARGE SCALE GENOMIC DNA]</scope>
    <source>
        <strain evidence="6">ATCC 27725</strain>
    </source>
</reference>
<proteinExistence type="inferred from homology"/>
<dbReference type="RefSeq" id="WP_005949610.1">
    <property type="nucleotide sequence ID" value="NZ_CP028103.1"/>
</dbReference>
<evidence type="ECO:0000256" key="3">
    <source>
        <dbReference type="ARBA" id="ARBA00023239"/>
    </source>
</evidence>
<dbReference type="EMBL" id="CP028103">
    <property type="protein sequence ID" value="AVQ30014.1"/>
    <property type="molecule type" value="Genomic_DNA"/>
</dbReference>
<dbReference type="Proteomes" id="UP000241238">
    <property type="component" value="Chromosome"/>
</dbReference>
<comment type="similarity">
    <text evidence="1">Belongs to the HMG-CoA lyase family.</text>
</comment>
<dbReference type="InterPro" id="IPR013785">
    <property type="entry name" value="Aldolase_TIM"/>
</dbReference>
<evidence type="ECO:0000256" key="2">
    <source>
        <dbReference type="ARBA" id="ARBA00022723"/>
    </source>
</evidence>
<dbReference type="InterPro" id="IPR043594">
    <property type="entry name" value="HMGL"/>
</dbReference>
<dbReference type="PANTHER" id="PTHR42738:SF7">
    <property type="entry name" value="HYDROXYMETHYLGLUTARYL-COA LYASE"/>
    <property type="match status" value="1"/>
</dbReference>
<keyword evidence="6" id="KW-1185">Reference proteome</keyword>
<sequence>MNLPEKVQIVEVGPRDGFQNIKTFIETKHKLEIIDSLEEAGCNKIEITSFVNPKWIPQMVDSKEICETCVKKNERKYEVIVLCPNKKGIENAISSGAEVISVVISVSEAHNKANVNRTVEESFKELEEMVYKYPNMKFRLDLATVFGCPFGEEIKPERVSELIEKAKKIGVKEIMLADTVGLGNPVLVEKILKQVKEQVGTENIILHIHDTRGMGLANMLVALQLGYSIFETSIGGLGGCPFAPGAAGNVATEDFVNMLNGMGINHNIHLEKLYHTLDLIDQYVDVNLNNSHMYSVHKSKCSL</sequence>
<dbReference type="SUPFAM" id="SSF51569">
    <property type="entry name" value="Aldolase"/>
    <property type="match status" value="1"/>
</dbReference>
<evidence type="ECO:0000259" key="4">
    <source>
        <dbReference type="PROSITE" id="PS50991"/>
    </source>
</evidence>
<dbReference type="PANTHER" id="PTHR42738">
    <property type="entry name" value="HYDROXYMETHYLGLUTARYL-COA LYASE"/>
    <property type="match status" value="1"/>
</dbReference>